<gene>
    <name evidence="8" type="primary">20211714</name>
    <name evidence="7" type="ORF">HELRODRAFT_190823</name>
</gene>
<reference evidence="8" key="3">
    <citation type="submission" date="2015-06" db="UniProtKB">
        <authorList>
            <consortium name="EnsemblMetazoa"/>
        </authorList>
    </citation>
    <scope>IDENTIFICATION</scope>
</reference>
<keyword evidence="2" id="KW-0963">Cytoplasm</keyword>
<name>T1FSB7_HELRO</name>
<dbReference type="EnsemblMetazoa" id="HelroT190823">
    <property type="protein sequence ID" value="HelroP190823"/>
    <property type="gene ID" value="HelroG190823"/>
</dbReference>
<evidence type="ECO:0000256" key="2">
    <source>
        <dbReference type="ARBA" id="ARBA00022490"/>
    </source>
</evidence>
<dbReference type="CDD" id="cd22292">
    <property type="entry name" value="cc_Cep135_MBD"/>
    <property type="match status" value="1"/>
</dbReference>
<evidence type="ECO:0000313" key="9">
    <source>
        <dbReference type="Proteomes" id="UP000015101"/>
    </source>
</evidence>
<dbReference type="GO" id="GO:0005814">
    <property type="term" value="C:centriole"/>
    <property type="evidence" value="ECO:0007669"/>
    <property type="project" value="UniProtKB-SubCell"/>
</dbReference>
<keyword evidence="9" id="KW-1185">Reference proteome</keyword>
<protein>
    <submittedName>
        <fullName evidence="7 8">Uncharacterized protein</fullName>
    </submittedName>
</protein>
<comment type="similarity">
    <text evidence="4">Belongs to the CEP135/TSGA10 family.</text>
</comment>
<dbReference type="PANTHER" id="PTHR20544:SF0">
    <property type="entry name" value="NUCLEOPROTEIN TPR_MLP1 DOMAIN-CONTAINING PROTEIN"/>
    <property type="match status" value="1"/>
</dbReference>
<dbReference type="InterPro" id="IPR051877">
    <property type="entry name" value="Centriole_BasalBody_StrucProt"/>
</dbReference>
<dbReference type="EMBL" id="KB096134">
    <property type="protein sequence ID" value="ESO07945.1"/>
    <property type="molecule type" value="Genomic_DNA"/>
</dbReference>
<feature type="region of interest" description="Disordered" evidence="6">
    <location>
        <begin position="279"/>
        <end position="328"/>
    </location>
</feature>
<dbReference type="Proteomes" id="UP000015101">
    <property type="component" value="Unassembled WGS sequence"/>
</dbReference>
<dbReference type="STRING" id="6412.T1FSB7"/>
<keyword evidence="5" id="KW-0175">Coiled coil</keyword>
<dbReference type="EMBL" id="AMQM01003338">
    <property type="status" value="NOT_ANNOTATED_CDS"/>
    <property type="molecule type" value="Genomic_DNA"/>
</dbReference>
<dbReference type="GeneID" id="20211714"/>
<evidence type="ECO:0000256" key="1">
    <source>
        <dbReference type="ARBA" id="ARBA00004114"/>
    </source>
</evidence>
<dbReference type="RefSeq" id="XP_009013734.1">
    <property type="nucleotide sequence ID" value="XM_009015486.1"/>
</dbReference>
<evidence type="ECO:0000313" key="8">
    <source>
        <dbReference type="EnsemblMetazoa" id="HelroP190823"/>
    </source>
</evidence>
<dbReference type="HOGENOM" id="CLU_008607_0_0_1"/>
<feature type="coiled-coil region" evidence="5">
    <location>
        <begin position="245"/>
        <end position="279"/>
    </location>
</feature>
<organism evidence="8 9">
    <name type="scientific">Helobdella robusta</name>
    <name type="common">Californian leech</name>
    <dbReference type="NCBI Taxonomy" id="6412"/>
    <lineage>
        <taxon>Eukaryota</taxon>
        <taxon>Metazoa</taxon>
        <taxon>Spiralia</taxon>
        <taxon>Lophotrochozoa</taxon>
        <taxon>Annelida</taxon>
        <taxon>Clitellata</taxon>
        <taxon>Hirudinea</taxon>
        <taxon>Rhynchobdellida</taxon>
        <taxon>Glossiphoniidae</taxon>
        <taxon>Helobdella</taxon>
    </lineage>
</organism>
<accession>T1FSB7</accession>
<evidence type="ECO:0000256" key="6">
    <source>
        <dbReference type="SAM" id="MobiDB-lite"/>
    </source>
</evidence>
<feature type="compositionally biased region" description="Low complexity" evidence="6">
    <location>
        <begin position="354"/>
        <end position="374"/>
    </location>
</feature>
<sequence length="1096" mass="127292">MENNSNNSNCSHSKNRRRLSSNNSNRNNNNDATSIADVHLEKIISENGKLMKENVELHQKFIQMKEATDAKIRELKSLLKKLEQENTSFRYLNSQFEHKIKLMEVESKQKNEKIMELQDKNLQAIIQTSGNKKKSSTTSLQQQRMEIDNHVPPARRPLNPTTTNSNKPNFNFDPYTADLLKIADENINRLRIEVSTLTSENIAFQNCIDNLQRKQYKIIIKVETRNDEIARLTKLLEAGNLEHLLIAMEAKNRNHENTITHLNEQIGSLKRENLNLKNIYHNNNNDNNNNNNEVNINDNSNDTTNKKSVDDNCPSDHQAIQSKDHKRVKEKELVMEIDRLRHQRIHLQGNASQNNSNKNNKMNKNNHNNNNNNNGLALCSNKSCRNGYKEVDAIVKNLEREKEYWMNEVDTLHKVLSVVSRNNSLTITNEKLRNANKQQQNTQQKITTTTTSTARNNKIITSTTNDCCDDDNDDGGGGAGDDVERDLEMVRKERDEMKMMIEKYEKHINEIQANVDLLSQERDHVNMLYSQAKSELSERRRFDIERLKAASLSSAPSASSSLQMALMAKERDSAIERVNELMRERNQLHEKIAELNEMMNLEKEDHEDQLNRLKESLLQSEQSESSLREKCMKLEGMIEGRNANCDERMNKMRDEINQHKATASQMRMIADEAERLTREANSSLNLSQAELKMMRNRADDLEREVEEWREDSRRKQEEVSQLKKSLKSLDREKDELQSLIDEKAESYASRDREASSLKRKYDSLAGELDDVKKGRDGLMKENKRLQDDITAVTKNNQILNRDFQDALNARDLSSGQMQEYLNEVKRCQELLSSKEKEKNDAIQQYALLIVQSERLESINRSLETELASQKMRILNGDAELRRALERCNKLERELQGTTDMEQRYSVQLNQVSKRSSSLEEAAVRLENDKRVLRSDLEAARELCFKLECDKEQLLKKVALKSVANEEVEALLEDRQHEVEALKVQLNQAKQSIDNLENVLQLNRSREWQLQVTLQEKQSELQLLRDRVGQFEVKLSNQSRELLQHRSRSIEMEADVERLKRQIISEKFERERAVQELKRHNLPLPGESRLGPISPIR</sequence>
<reference evidence="7 9" key="2">
    <citation type="journal article" date="2013" name="Nature">
        <title>Insights into bilaterian evolution from three spiralian genomes.</title>
        <authorList>
            <person name="Simakov O."/>
            <person name="Marletaz F."/>
            <person name="Cho S.J."/>
            <person name="Edsinger-Gonzales E."/>
            <person name="Havlak P."/>
            <person name="Hellsten U."/>
            <person name="Kuo D.H."/>
            <person name="Larsson T."/>
            <person name="Lv J."/>
            <person name="Arendt D."/>
            <person name="Savage R."/>
            <person name="Osoegawa K."/>
            <person name="de Jong P."/>
            <person name="Grimwood J."/>
            <person name="Chapman J.A."/>
            <person name="Shapiro H."/>
            <person name="Aerts A."/>
            <person name="Otillar R.P."/>
            <person name="Terry A.Y."/>
            <person name="Boore J.L."/>
            <person name="Grigoriev I.V."/>
            <person name="Lindberg D.R."/>
            <person name="Seaver E.C."/>
            <person name="Weisblat D.A."/>
            <person name="Putnam N.H."/>
            <person name="Rokhsar D.S."/>
        </authorList>
    </citation>
    <scope>NUCLEOTIDE SEQUENCE</scope>
</reference>
<feature type="coiled-coil region" evidence="5">
    <location>
        <begin position="564"/>
        <end position="1075"/>
    </location>
</feature>
<comment type="subcellular location">
    <subcellularLocation>
        <location evidence="1">Cytoplasm</location>
        <location evidence="1">Cytoskeleton</location>
        <location evidence="1">Microtubule organizing center</location>
        <location evidence="1">Centrosome</location>
        <location evidence="1">Centriole</location>
    </subcellularLocation>
</comment>
<feature type="compositionally biased region" description="Low complexity" evidence="6">
    <location>
        <begin position="279"/>
        <end position="301"/>
    </location>
</feature>
<dbReference type="eggNOG" id="ENOG502QT27">
    <property type="taxonomic scope" value="Eukaryota"/>
</dbReference>
<dbReference type="OMA" id="QGRENTM"/>
<proteinExistence type="inferred from homology"/>
<feature type="compositionally biased region" description="Low complexity" evidence="6">
    <location>
        <begin position="1"/>
        <end position="12"/>
    </location>
</feature>
<evidence type="ECO:0000256" key="3">
    <source>
        <dbReference type="ARBA" id="ARBA00023212"/>
    </source>
</evidence>
<evidence type="ECO:0000256" key="5">
    <source>
        <dbReference type="SAM" id="Coils"/>
    </source>
</evidence>
<reference evidence="9" key="1">
    <citation type="submission" date="2012-12" db="EMBL/GenBank/DDBJ databases">
        <authorList>
            <person name="Hellsten U."/>
            <person name="Grimwood J."/>
            <person name="Chapman J.A."/>
            <person name="Shapiro H."/>
            <person name="Aerts A."/>
            <person name="Otillar R.P."/>
            <person name="Terry A.Y."/>
            <person name="Boore J.L."/>
            <person name="Simakov O."/>
            <person name="Marletaz F."/>
            <person name="Cho S.-J."/>
            <person name="Edsinger-Gonzales E."/>
            <person name="Havlak P."/>
            <person name="Kuo D.-H."/>
            <person name="Larsson T."/>
            <person name="Lv J."/>
            <person name="Arendt D."/>
            <person name="Savage R."/>
            <person name="Osoegawa K."/>
            <person name="de Jong P."/>
            <person name="Lindberg D.R."/>
            <person name="Seaver E.C."/>
            <person name="Weisblat D.A."/>
            <person name="Putnam N.H."/>
            <person name="Grigoriev I.V."/>
            <person name="Rokhsar D.S."/>
        </authorList>
    </citation>
    <scope>NUCLEOTIDE SEQUENCE</scope>
</reference>
<keyword evidence="3" id="KW-0206">Cytoskeleton</keyword>
<feature type="region of interest" description="Disordered" evidence="6">
    <location>
        <begin position="151"/>
        <end position="170"/>
    </location>
</feature>
<evidence type="ECO:0000313" key="7">
    <source>
        <dbReference type="EMBL" id="ESO07945.1"/>
    </source>
</evidence>
<feature type="coiled-coil region" evidence="5">
    <location>
        <begin position="65"/>
        <end position="120"/>
    </location>
</feature>
<dbReference type="AlphaFoldDB" id="T1FSB7"/>
<feature type="compositionally biased region" description="Low complexity" evidence="6">
    <location>
        <begin position="20"/>
        <end position="30"/>
    </location>
</feature>
<feature type="region of interest" description="Disordered" evidence="6">
    <location>
        <begin position="1"/>
        <end position="33"/>
    </location>
</feature>
<dbReference type="PANTHER" id="PTHR20544">
    <property type="entry name" value="CENTROSOMAL PROTEIN CEP135"/>
    <property type="match status" value="1"/>
</dbReference>
<dbReference type="OrthoDB" id="10254663at2759"/>
<evidence type="ECO:0000256" key="4">
    <source>
        <dbReference type="ARBA" id="ARBA00038123"/>
    </source>
</evidence>
<dbReference type="InParanoid" id="T1FSB7"/>
<feature type="region of interest" description="Disordered" evidence="6">
    <location>
        <begin position="345"/>
        <end position="374"/>
    </location>
</feature>
<dbReference type="CTD" id="20211714"/>
<feature type="compositionally biased region" description="Polar residues" evidence="6">
    <location>
        <begin position="159"/>
        <end position="169"/>
    </location>
</feature>
<feature type="coiled-coil region" evidence="5">
    <location>
        <begin position="487"/>
        <end position="521"/>
    </location>
</feature>
<dbReference type="KEGG" id="hro:HELRODRAFT_190823"/>